<evidence type="ECO:0000313" key="9">
    <source>
        <dbReference type="Proteomes" id="UP000427373"/>
    </source>
</evidence>
<dbReference type="HAMAP" id="MF_00317">
    <property type="entry name" value="DNApol_clamp_arch"/>
    <property type="match status" value="1"/>
</dbReference>
<name>A0A650CE38_SULOH</name>
<organism evidence="8 9">
    <name type="scientific">Sulfurisphaera ohwakuensis</name>
    <dbReference type="NCBI Taxonomy" id="69656"/>
    <lineage>
        <taxon>Archaea</taxon>
        <taxon>Thermoproteota</taxon>
        <taxon>Thermoprotei</taxon>
        <taxon>Sulfolobales</taxon>
        <taxon>Sulfolobaceae</taxon>
        <taxon>Sulfurisphaera</taxon>
    </lineage>
</organism>
<evidence type="ECO:0000256" key="1">
    <source>
        <dbReference type="ARBA" id="ARBA00010462"/>
    </source>
</evidence>
<dbReference type="GO" id="GO:0030337">
    <property type="term" value="F:DNA polymerase processivity factor activity"/>
    <property type="evidence" value="ECO:0007669"/>
    <property type="project" value="UniProtKB-UniRule"/>
</dbReference>
<dbReference type="CDD" id="cd00577">
    <property type="entry name" value="PCNA"/>
    <property type="match status" value="1"/>
</dbReference>
<dbReference type="EMBL" id="JACHFY010000002">
    <property type="protein sequence ID" value="MBB5253034.1"/>
    <property type="molecule type" value="Genomic_DNA"/>
</dbReference>
<evidence type="ECO:0000256" key="4">
    <source>
        <dbReference type="HAMAP-Rule" id="MF_00317"/>
    </source>
</evidence>
<evidence type="ECO:0000313" key="10">
    <source>
        <dbReference type="Proteomes" id="UP000582213"/>
    </source>
</evidence>
<dbReference type="Proteomes" id="UP000427373">
    <property type="component" value="Chromosome"/>
</dbReference>
<keyword evidence="2 4" id="KW-0235">DNA replication</keyword>
<accession>A0A650CE38</accession>
<keyword evidence="9" id="KW-1185">Reference proteome</keyword>
<dbReference type="GO" id="GO:0006272">
    <property type="term" value="P:leading strand elongation"/>
    <property type="evidence" value="ECO:0007669"/>
    <property type="project" value="TreeGrafter"/>
</dbReference>
<evidence type="ECO:0000256" key="3">
    <source>
        <dbReference type="ARBA" id="ARBA00023125"/>
    </source>
</evidence>
<dbReference type="KEGG" id="soh:D1869_01705"/>
<dbReference type="InterPro" id="IPR022648">
    <property type="entry name" value="Pr_cel_nuc_antig_N"/>
</dbReference>
<dbReference type="SUPFAM" id="SSF55979">
    <property type="entry name" value="DNA clamp"/>
    <property type="match status" value="2"/>
</dbReference>
<dbReference type="RefSeq" id="WP_156013650.1">
    <property type="nucleotide sequence ID" value="NZ_CP045484.1"/>
</dbReference>
<dbReference type="PANTHER" id="PTHR11352">
    <property type="entry name" value="PROLIFERATING CELL NUCLEAR ANTIGEN"/>
    <property type="match status" value="1"/>
</dbReference>
<dbReference type="InterPro" id="IPR022649">
    <property type="entry name" value="Pr_cel_nuc_antig_C"/>
</dbReference>
<evidence type="ECO:0000259" key="6">
    <source>
        <dbReference type="Pfam" id="PF02747"/>
    </source>
</evidence>
<dbReference type="Pfam" id="PF02747">
    <property type="entry name" value="PCNA_C"/>
    <property type="match status" value="1"/>
</dbReference>
<feature type="domain" description="Proliferating cell nuclear antigen PCNA C-terminal" evidence="6">
    <location>
        <begin position="144"/>
        <end position="246"/>
    </location>
</feature>
<dbReference type="AlphaFoldDB" id="A0A650CE38"/>
<dbReference type="Pfam" id="PF00705">
    <property type="entry name" value="PCNA_N"/>
    <property type="match status" value="1"/>
</dbReference>
<comment type="similarity">
    <text evidence="1 4">Belongs to the PCNA family.</text>
</comment>
<comment type="subunit">
    <text evidence="4">Homotrimer. The subunits circularize to form a toroid; DNA passes through its center. Replication factor C (RFC) is required to load the toroid on the DNA.</text>
</comment>
<dbReference type="Proteomes" id="UP000582213">
    <property type="component" value="Unassembled WGS sequence"/>
</dbReference>
<keyword evidence="3 4" id="KW-0238">DNA-binding</keyword>
<dbReference type="GO" id="GO:0003677">
    <property type="term" value="F:DNA binding"/>
    <property type="evidence" value="ECO:0007669"/>
    <property type="project" value="UniProtKB-UniRule"/>
</dbReference>
<dbReference type="Gene3D" id="3.70.10.10">
    <property type="match status" value="1"/>
</dbReference>
<gene>
    <name evidence="4" type="primary">pcn</name>
    <name evidence="8" type="ORF">D1869_01705</name>
    <name evidence="7" type="ORF">HNQ62_000767</name>
</gene>
<evidence type="ECO:0000256" key="2">
    <source>
        <dbReference type="ARBA" id="ARBA00022705"/>
    </source>
</evidence>
<proteinExistence type="inferred from homology"/>
<dbReference type="GeneID" id="42799922"/>
<sequence>MIKATYSSAKDFYSLLSGLLRVTDEIILNFTEDSIFSRYLTDDKVLMVIFKIPKEYLEDYTIDKPLGIKININDLKKILGKAKTKSATVTLEETEAGLKVTVRDEKTGTRSNIYIKGEKTSIDQLTEPKVNLSVTFTTDGDILKDIARDLSLVGEEVEISADENTVTLSTEEAGRTYKSLLRQDKPLKSLNIESPSKAVYSIEVLKDVFKVTTISQNVTVGFGNNIPMRIEVPTDSGGQLIFWIAPRL</sequence>
<dbReference type="InterPro" id="IPR000730">
    <property type="entry name" value="Pr_cel_nuc_antig"/>
</dbReference>
<dbReference type="PANTHER" id="PTHR11352:SF0">
    <property type="entry name" value="PROLIFERATING CELL NUCLEAR ANTIGEN"/>
    <property type="match status" value="1"/>
</dbReference>
<feature type="domain" description="Proliferating cell nuclear antigen PCNA N-terminal" evidence="5">
    <location>
        <begin position="1"/>
        <end position="112"/>
    </location>
</feature>
<reference evidence="8 9" key="1">
    <citation type="submission" date="2019-10" db="EMBL/GenBank/DDBJ databases">
        <title>Genome Sequences from Six Type Strain Members of the Archaeal Family Sulfolobaceae: Acidianus ambivalens, Acidianus infernus, Metallosphaera prunae, Stygiolobus azoricus, Sulfolobus metallicus, and Sulfurisphaera ohwakuensis.</title>
        <authorList>
            <person name="Counts J.A."/>
            <person name="Kelly R.M."/>
        </authorList>
    </citation>
    <scope>NUCLEOTIDE SEQUENCE [LARGE SCALE GENOMIC DNA]</scope>
    <source>
        <strain evidence="8 9">TA-1</strain>
    </source>
</reference>
<evidence type="ECO:0000313" key="7">
    <source>
        <dbReference type="EMBL" id="MBB5253034.1"/>
    </source>
</evidence>
<dbReference type="NCBIfam" id="NF002218">
    <property type="entry name" value="PRK01115.1-1"/>
    <property type="match status" value="1"/>
</dbReference>
<dbReference type="EMBL" id="CP045484">
    <property type="protein sequence ID" value="QGR16042.1"/>
    <property type="molecule type" value="Genomic_DNA"/>
</dbReference>
<protein>
    <recommendedName>
        <fullName evidence="4">DNA polymerase sliding clamp</fullName>
    </recommendedName>
    <alternativeName>
        <fullName evidence="4">Proliferating cell nuclear antigen homolog</fullName>
        <shortName evidence="4">PCNA</shortName>
    </alternativeName>
</protein>
<comment type="function">
    <text evidence="4">Sliding clamp subunit that acts as a moving platform for DNA processing. Responsible for tethering the catalytic subunit of DNA polymerase and other proteins to DNA during high-speed replication.</text>
</comment>
<dbReference type="OrthoDB" id="14749at2157"/>
<reference evidence="7 10" key="2">
    <citation type="submission" date="2020-08" db="EMBL/GenBank/DDBJ databases">
        <title>Genomic Encyclopedia of Type Strains, Phase IV (KMG-IV): sequencing the most valuable type-strain genomes for metagenomic binning, comparative biology and taxonomic classification.</title>
        <authorList>
            <person name="Goeker M."/>
        </authorList>
    </citation>
    <scope>NUCLEOTIDE SEQUENCE [LARGE SCALE GENOMIC DNA]</scope>
    <source>
        <strain evidence="7 10">DSM 12421</strain>
    </source>
</reference>
<dbReference type="GO" id="GO:0006275">
    <property type="term" value="P:regulation of DNA replication"/>
    <property type="evidence" value="ECO:0007669"/>
    <property type="project" value="UniProtKB-UniRule"/>
</dbReference>
<dbReference type="SMR" id="A0A650CE38"/>
<dbReference type="InterPro" id="IPR046938">
    <property type="entry name" value="DNA_clamp_sf"/>
</dbReference>
<evidence type="ECO:0000259" key="5">
    <source>
        <dbReference type="Pfam" id="PF00705"/>
    </source>
</evidence>
<evidence type="ECO:0000313" key="8">
    <source>
        <dbReference type="EMBL" id="QGR16042.1"/>
    </source>
</evidence>